<dbReference type="GO" id="GO:0003684">
    <property type="term" value="F:damaged DNA binding"/>
    <property type="evidence" value="ECO:0007669"/>
    <property type="project" value="InterPro"/>
</dbReference>
<evidence type="ECO:0000259" key="1">
    <source>
        <dbReference type="Pfam" id="PF11799"/>
    </source>
</evidence>
<proteinExistence type="predicted"/>
<comment type="caution">
    <text evidence="2">The sequence shown here is derived from an EMBL/GenBank/DDBJ whole genome shotgun (WGS) entry which is preliminary data.</text>
</comment>
<dbReference type="InterPro" id="IPR036775">
    <property type="entry name" value="DNA_pol_Y-fam_lit_finger_sf"/>
</dbReference>
<dbReference type="SUPFAM" id="SSF100879">
    <property type="entry name" value="Lesion bypass DNA polymerase (Y-family), little finger domain"/>
    <property type="match status" value="1"/>
</dbReference>
<dbReference type="AlphaFoldDB" id="K1RPJ8"/>
<sequence length="188" mass="21364">MANSNEAFLKNILGKNGILLRRYARGEDMAPVRHKAIERDIKSIGNATTTIRDLKNVQDVKIIFTVLAESVARRMRNLGLKGTTLSIYVRDKNLGSFIRQCKLPAPTNVSGELIENAMRLFIANYNWKLPIRSLGITVTDFDFDFISQFDFSKTIEKREKLEKIDTAVELIKDRYGSYCIGRGTTLID</sequence>
<dbReference type="GO" id="GO:0006281">
    <property type="term" value="P:DNA repair"/>
    <property type="evidence" value="ECO:0007669"/>
    <property type="project" value="InterPro"/>
</dbReference>
<dbReference type="InterPro" id="IPR017961">
    <property type="entry name" value="DNA_pol_Y-fam_little_finger"/>
</dbReference>
<keyword evidence="2" id="KW-0239">DNA-directed DNA polymerase</keyword>
<feature type="non-terminal residue" evidence="2">
    <location>
        <position position="188"/>
    </location>
</feature>
<dbReference type="EMBL" id="AJWZ01010847">
    <property type="protein sequence ID" value="EKC47298.1"/>
    <property type="molecule type" value="Genomic_DNA"/>
</dbReference>
<dbReference type="GO" id="GO:0003887">
    <property type="term" value="F:DNA-directed DNA polymerase activity"/>
    <property type="evidence" value="ECO:0007669"/>
    <property type="project" value="UniProtKB-KW"/>
</dbReference>
<dbReference type="Pfam" id="PF11799">
    <property type="entry name" value="IMS_C"/>
    <property type="match status" value="1"/>
</dbReference>
<name>K1RPJ8_9ZZZZ</name>
<keyword evidence="2" id="KW-0548">Nucleotidyltransferase</keyword>
<evidence type="ECO:0000313" key="2">
    <source>
        <dbReference type="EMBL" id="EKC47298.1"/>
    </source>
</evidence>
<keyword evidence="2" id="KW-0808">Transferase</keyword>
<gene>
    <name evidence="2" type="ORF">OBE_15781</name>
</gene>
<protein>
    <submittedName>
        <fullName evidence="2">DNA-directed DNA polymerase</fullName>
    </submittedName>
</protein>
<accession>K1RPJ8</accession>
<dbReference type="Gene3D" id="3.30.1490.100">
    <property type="entry name" value="DNA polymerase, Y-family, little finger domain"/>
    <property type="match status" value="1"/>
</dbReference>
<feature type="domain" description="DNA polymerase Y-family little finger" evidence="1">
    <location>
        <begin position="42"/>
        <end position="142"/>
    </location>
</feature>
<organism evidence="2">
    <name type="scientific">human gut metagenome</name>
    <dbReference type="NCBI Taxonomy" id="408170"/>
    <lineage>
        <taxon>unclassified sequences</taxon>
        <taxon>metagenomes</taxon>
        <taxon>organismal metagenomes</taxon>
    </lineage>
</organism>
<reference evidence="2" key="1">
    <citation type="journal article" date="2013" name="Environ. Microbiol.">
        <title>Microbiota from the distal guts of lean and obese adolescents exhibit partial functional redundancy besides clear differences in community structure.</title>
        <authorList>
            <person name="Ferrer M."/>
            <person name="Ruiz A."/>
            <person name="Lanza F."/>
            <person name="Haange S.B."/>
            <person name="Oberbach A."/>
            <person name="Till H."/>
            <person name="Bargiela R."/>
            <person name="Campoy C."/>
            <person name="Segura M.T."/>
            <person name="Richter M."/>
            <person name="von Bergen M."/>
            <person name="Seifert J."/>
            <person name="Suarez A."/>
        </authorList>
    </citation>
    <scope>NUCLEOTIDE SEQUENCE</scope>
</reference>